<evidence type="ECO:0000259" key="14">
    <source>
        <dbReference type="Pfam" id="PF01292"/>
    </source>
</evidence>
<evidence type="ECO:0000256" key="11">
    <source>
        <dbReference type="ARBA" id="ARBA00023136"/>
    </source>
</evidence>
<evidence type="ECO:0000256" key="4">
    <source>
        <dbReference type="ARBA" id="ARBA00022475"/>
    </source>
</evidence>
<dbReference type="GO" id="GO:0020037">
    <property type="term" value="F:heme binding"/>
    <property type="evidence" value="ECO:0007669"/>
    <property type="project" value="TreeGrafter"/>
</dbReference>
<keyword evidence="4" id="KW-1003">Cell membrane</keyword>
<reference evidence="15 16" key="1">
    <citation type="submission" date="2021-03" db="EMBL/GenBank/DDBJ databases">
        <title>Novel species identification of genus Shewanella.</title>
        <authorList>
            <person name="Liu G."/>
            <person name="Zhang Q."/>
        </authorList>
    </citation>
    <scope>NUCLEOTIDE SEQUENCE [LARGE SCALE GENOMIC DNA]</scope>
    <source>
        <strain evidence="15 16">FJAT-53726</strain>
    </source>
</reference>
<dbReference type="AlphaFoldDB" id="A0A974XLC2"/>
<evidence type="ECO:0000256" key="10">
    <source>
        <dbReference type="ARBA" id="ARBA00023004"/>
    </source>
</evidence>
<keyword evidence="9 13" id="KW-1133">Transmembrane helix</keyword>
<keyword evidence="5" id="KW-0349">Heme</keyword>
<evidence type="ECO:0000256" key="3">
    <source>
        <dbReference type="ARBA" id="ARBA00022448"/>
    </source>
</evidence>
<evidence type="ECO:0000313" key="16">
    <source>
        <dbReference type="Proteomes" id="UP000663281"/>
    </source>
</evidence>
<dbReference type="GO" id="GO:0009055">
    <property type="term" value="F:electron transfer activity"/>
    <property type="evidence" value="ECO:0007669"/>
    <property type="project" value="InterPro"/>
</dbReference>
<keyword evidence="7" id="KW-0479">Metal-binding</keyword>
<dbReference type="RefSeq" id="WP_207325335.1">
    <property type="nucleotide sequence ID" value="NZ_CP071504.1"/>
</dbReference>
<accession>A0A974XLC2</accession>
<comment type="subcellular location">
    <subcellularLocation>
        <location evidence="2">Cell membrane</location>
        <topology evidence="2">Multi-pass membrane protein</topology>
    </subcellularLocation>
</comment>
<dbReference type="InterPro" id="IPR052168">
    <property type="entry name" value="Cytochrome_b561_oxidase"/>
</dbReference>
<dbReference type="Proteomes" id="UP000663281">
    <property type="component" value="Chromosome"/>
</dbReference>
<feature type="transmembrane region" description="Helical" evidence="13">
    <location>
        <begin position="48"/>
        <end position="70"/>
    </location>
</feature>
<evidence type="ECO:0000256" key="12">
    <source>
        <dbReference type="ARBA" id="ARBA00037975"/>
    </source>
</evidence>
<evidence type="ECO:0000256" key="5">
    <source>
        <dbReference type="ARBA" id="ARBA00022617"/>
    </source>
</evidence>
<keyword evidence="3" id="KW-0813">Transport</keyword>
<protein>
    <submittedName>
        <fullName evidence="15">Cytochrome b</fullName>
    </submittedName>
</protein>
<feature type="domain" description="Cytochrome b561 bacterial/Ni-hydrogenase" evidence="14">
    <location>
        <begin position="10"/>
        <end position="175"/>
    </location>
</feature>
<comment type="similarity">
    <text evidence="12">Belongs to the cytochrome b561 family.</text>
</comment>
<dbReference type="GO" id="GO:0022904">
    <property type="term" value="P:respiratory electron transport chain"/>
    <property type="evidence" value="ECO:0007669"/>
    <property type="project" value="InterPro"/>
</dbReference>
<dbReference type="PANTHER" id="PTHR30529:SF1">
    <property type="entry name" value="CYTOCHROME B561 HOMOLOG 2"/>
    <property type="match status" value="1"/>
</dbReference>
<keyword evidence="6 13" id="KW-0812">Transmembrane</keyword>
<dbReference type="InterPro" id="IPR016174">
    <property type="entry name" value="Di-haem_cyt_TM"/>
</dbReference>
<dbReference type="GO" id="GO:0005886">
    <property type="term" value="C:plasma membrane"/>
    <property type="evidence" value="ECO:0007669"/>
    <property type="project" value="UniProtKB-SubCell"/>
</dbReference>
<dbReference type="PANTHER" id="PTHR30529">
    <property type="entry name" value="CYTOCHROME B561"/>
    <property type="match status" value="1"/>
</dbReference>
<dbReference type="Pfam" id="PF01292">
    <property type="entry name" value="Ni_hydr_CYTB"/>
    <property type="match status" value="1"/>
</dbReference>
<evidence type="ECO:0000313" key="15">
    <source>
        <dbReference type="EMBL" id="QSX30499.1"/>
    </source>
</evidence>
<keyword evidence="8" id="KW-0249">Electron transport</keyword>
<dbReference type="EMBL" id="CP071504">
    <property type="protein sequence ID" value="QSX30499.1"/>
    <property type="molecule type" value="Genomic_DNA"/>
</dbReference>
<name>A0A974XLC2_9GAMM</name>
<evidence type="ECO:0000256" key="6">
    <source>
        <dbReference type="ARBA" id="ARBA00022692"/>
    </source>
</evidence>
<sequence>MAADKPVKHFHCFSKCIHLLTAFLCSLAFIMAWKALATPSLDVSLLETHYAIGLLVLLLSILRLVTLHLVGKPKALGSPLARVMACMGHYALYLVIFLIPLSGMLLIAAKAKPLLFFGITLWSGFPERTGWLIRFASELHQSLVWGSTALLLVHVVASLYHHFILKDITLVRMLGSNK</sequence>
<comment type="cofactor">
    <cofactor evidence="1">
        <name>heme b</name>
        <dbReference type="ChEBI" id="CHEBI:60344"/>
    </cofactor>
</comment>
<proteinExistence type="inferred from homology"/>
<evidence type="ECO:0000256" key="7">
    <source>
        <dbReference type="ARBA" id="ARBA00022723"/>
    </source>
</evidence>
<feature type="transmembrane region" description="Helical" evidence="13">
    <location>
        <begin position="90"/>
        <end position="109"/>
    </location>
</feature>
<evidence type="ECO:0000256" key="2">
    <source>
        <dbReference type="ARBA" id="ARBA00004651"/>
    </source>
</evidence>
<dbReference type="SUPFAM" id="SSF81342">
    <property type="entry name" value="Transmembrane di-heme cytochromes"/>
    <property type="match status" value="1"/>
</dbReference>
<gene>
    <name evidence="15" type="ORF">JYB88_02225</name>
</gene>
<keyword evidence="11 13" id="KW-0472">Membrane</keyword>
<dbReference type="KEGG" id="scyp:JYB88_02225"/>
<keyword evidence="10" id="KW-0408">Iron</keyword>
<feature type="transmembrane region" description="Helical" evidence="13">
    <location>
        <begin position="143"/>
        <end position="163"/>
    </location>
</feature>
<dbReference type="InterPro" id="IPR011577">
    <property type="entry name" value="Cyt_b561_bac/Ni-Hgenase"/>
</dbReference>
<keyword evidence="16" id="KW-1185">Reference proteome</keyword>
<evidence type="ECO:0000256" key="1">
    <source>
        <dbReference type="ARBA" id="ARBA00001970"/>
    </source>
</evidence>
<evidence type="ECO:0000256" key="8">
    <source>
        <dbReference type="ARBA" id="ARBA00022982"/>
    </source>
</evidence>
<evidence type="ECO:0000256" key="9">
    <source>
        <dbReference type="ARBA" id="ARBA00022989"/>
    </source>
</evidence>
<organism evidence="15 16">
    <name type="scientific">Shewanella cyperi</name>
    <dbReference type="NCBI Taxonomy" id="2814292"/>
    <lineage>
        <taxon>Bacteria</taxon>
        <taxon>Pseudomonadati</taxon>
        <taxon>Pseudomonadota</taxon>
        <taxon>Gammaproteobacteria</taxon>
        <taxon>Alteromonadales</taxon>
        <taxon>Shewanellaceae</taxon>
        <taxon>Shewanella</taxon>
    </lineage>
</organism>
<feature type="transmembrane region" description="Helical" evidence="13">
    <location>
        <begin position="12"/>
        <end position="36"/>
    </location>
</feature>
<evidence type="ECO:0000256" key="13">
    <source>
        <dbReference type="SAM" id="Phobius"/>
    </source>
</evidence>
<dbReference type="GO" id="GO:0046872">
    <property type="term" value="F:metal ion binding"/>
    <property type="evidence" value="ECO:0007669"/>
    <property type="project" value="UniProtKB-KW"/>
</dbReference>